<comment type="caution">
    <text evidence="1">The sequence shown here is derived from an EMBL/GenBank/DDBJ whole genome shotgun (WGS) entry which is preliminary data.</text>
</comment>
<sequence length="182" mass="20311">MKVVMMVIGLMVANACFGQDRPQVVIDSIYGVAYPYKKQIQTLKTIKGVSVSIIRITEESSNKSVARVRLIITDFLAAGSNNSEIIALSPDDVDYLVSRLSHYYVLGNTDAPRNYEEHTDILGSLGNRVKLSLFSSENTGKWTFKLIAVRPVRKDVMCHLQINDLPELAKLFKQASNMVKAM</sequence>
<keyword evidence="2" id="KW-1185">Reference proteome</keyword>
<evidence type="ECO:0000313" key="2">
    <source>
        <dbReference type="Proteomes" id="UP000770785"/>
    </source>
</evidence>
<name>A0ABX0X751_9BACT</name>
<evidence type="ECO:0000313" key="1">
    <source>
        <dbReference type="EMBL" id="NJC24824.1"/>
    </source>
</evidence>
<dbReference type="EMBL" id="JAATJH010000001">
    <property type="protein sequence ID" value="NJC24824.1"/>
    <property type="molecule type" value="Genomic_DNA"/>
</dbReference>
<dbReference type="Proteomes" id="UP000770785">
    <property type="component" value="Unassembled WGS sequence"/>
</dbReference>
<dbReference type="RefSeq" id="WP_168035629.1">
    <property type="nucleotide sequence ID" value="NZ_JAATJH010000001.1"/>
</dbReference>
<accession>A0ABX0X751</accession>
<protein>
    <submittedName>
        <fullName evidence="1">Uncharacterized protein</fullName>
    </submittedName>
</protein>
<proteinExistence type="predicted"/>
<reference evidence="1 2" key="1">
    <citation type="submission" date="2020-03" db="EMBL/GenBank/DDBJ databases">
        <title>Genomic Encyclopedia of Type Strains, Phase IV (KMG-IV): sequencing the most valuable type-strain genomes for metagenomic binning, comparative biology and taxonomic classification.</title>
        <authorList>
            <person name="Goeker M."/>
        </authorList>
    </citation>
    <scope>NUCLEOTIDE SEQUENCE [LARGE SCALE GENOMIC DNA]</scope>
    <source>
        <strain evidence="1 2">DSM 105096</strain>
    </source>
</reference>
<organism evidence="1 2">
    <name type="scientific">Neolewinella antarctica</name>
    <dbReference type="NCBI Taxonomy" id="442734"/>
    <lineage>
        <taxon>Bacteria</taxon>
        <taxon>Pseudomonadati</taxon>
        <taxon>Bacteroidota</taxon>
        <taxon>Saprospiria</taxon>
        <taxon>Saprospirales</taxon>
        <taxon>Lewinellaceae</taxon>
        <taxon>Neolewinella</taxon>
    </lineage>
</organism>
<gene>
    <name evidence="1" type="ORF">GGR27_000305</name>
</gene>